<dbReference type="RefSeq" id="WP_344792415.1">
    <property type="nucleotide sequence ID" value="NZ_BAABBV010000002.1"/>
</dbReference>
<comment type="caution">
    <text evidence="1">The sequence shown here is derived from an EMBL/GenBank/DDBJ whole genome shotgun (WGS) entry which is preliminary data.</text>
</comment>
<reference evidence="1" key="2">
    <citation type="submission" date="2023-12" db="EMBL/GenBank/DDBJ databases">
        <authorList>
            <person name="Sun Q."/>
            <person name="Inoue M."/>
        </authorList>
    </citation>
    <scope>NUCLEOTIDE SEQUENCE</scope>
    <source>
        <strain evidence="1">JCM 17590</strain>
    </source>
</reference>
<dbReference type="PANTHER" id="PTHR30283:SF4">
    <property type="entry name" value="PEROXIDE STRESS RESISTANCE PROTEIN YAAA"/>
    <property type="match status" value="1"/>
</dbReference>
<proteinExistence type="predicted"/>
<dbReference type="PANTHER" id="PTHR30283">
    <property type="entry name" value="PEROXIDE STRESS RESPONSE PROTEIN YAAA"/>
    <property type="match status" value="1"/>
</dbReference>
<gene>
    <name evidence="1" type="primary">yaaA</name>
    <name evidence="1" type="ORF">GCM10022286_27130</name>
</gene>
<organism evidence="1 2">
    <name type="scientific">Gryllotalpicola daejeonensis</name>
    <dbReference type="NCBI Taxonomy" id="993087"/>
    <lineage>
        <taxon>Bacteria</taxon>
        <taxon>Bacillati</taxon>
        <taxon>Actinomycetota</taxon>
        <taxon>Actinomycetes</taxon>
        <taxon>Micrococcales</taxon>
        <taxon>Microbacteriaceae</taxon>
        <taxon>Gryllotalpicola</taxon>
    </lineage>
</organism>
<keyword evidence="2" id="KW-1185">Reference proteome</keyword>
<dbReference type="Proteomes" id="UP001415169">
    <property type="component" value="Unassembled WGS sequence"/>
</dbReference>
<dbReference type="Pfam" id="PF03883">
    <property type="entry name" value="H2O2_YaaD"/>
    <property type="match status" value="1"/>
</dbReference>
<evidence type="ECO:0000313" key="2">
    <source>
        <dbReference type="Proteomes" id="UP001415169"/>
    </source>
</evidence>
<dbReference type="InterPro" id="IPR005583">
    <property type="entry name" value="YaaA"/>
</dbReference>
<evidence type="ECO:0000313" key="1">
    <source>
        <dbReference type="EMBL" id="GAA4164841.1"/>
    </source>
</evidence>
<accession>A0ABP7ZMP7</accession>
<protein>
    <submittedName>
        <fullName evidence="1">Peroxide stress protein YaaA</fullName>
    </submittedName>
</protein>
<reference evidence="1" key="1">
    <citation type="journal article" date="2014" name="Int. J. Syst. Evol. Microbiol.">
        <title>Complete genome of a new Firmicutes species belonging to the dominant human colonic microbiota ('Ruminococcus bicirculans') reveals two chromosomes and a selective capacity to utilize plant glucans.</title>
        <authorList>
            <consortium name="NISC Comparative Sequencing Program"/>
            <person name="Wegmann U."/>
            <person name="Louis P."/>
            <person name="Goesmann A."/>
            <person name="Henrissat B."/>
            <person name="Duncan S.H."/>
            <person name="Flint H.J."/>
        </authorList>
    </citation>
    <scope>NUCLEOTIDE SEQUENCE</scope>
    <source>
        <strain evidence="1">JCM 17590</strain>
    </source>
</reference>
<dbReference type="EMBL" id="BAABBV010000002">
    <property type="protein sequence ID" value="GAA4164841.1"/>
    <property type="molecule type" value="Genomic_DNA"/>
</dbReference>
<sequence length="254" mass="26845">MLLLLPPSETKRAGGAPGSRLALSSLRFPMLTDARRATLDAVAALAEDHEAAVKALKLGVKQHHEVAKNRALETSELLPAADRYTGVLYDALDAASLPQEAREHLGRHVVIHSAVLGPIGALDEIPDYRLSHDSRLPGVRLKALWADAAAEALANESGLVLDARSQGYSALGPVPHGIRLEVVAEGADGRRRALNHFNKHAKGELARAYAASGETPTSVAEFVEWGAAHGFRLEPGDATDARHAGTVTLVTVAA</sequence>
<name>A0ABP7ZMP7_9MICO</name>